<evidence type="ECO:0000313" key="1">
    <source>
        <dbReference type="EMBL" id="QJF12438.1"/>
    </source>
</evidence>
<dbReference type="EMBL" id="MN876845">
    <property type="protein sequence ID" value="QJF12438.1"/>
    <property type="molecule type" value="Genomic_DNA"/>
</dbReference>
<dbReference type="Proteomes" id="UP000501879">
    <property type="component" value="Segment"/>
</dbReference>
<proteinExistence type="predicted"/>
<reference evidence="1 2" key="1">
    <citation type="journal article" date="2020" name="ISME J.">
        <title>New virus isolates from Italian hydrothermal environments underscore the biogeographic pattern in archaeal virus communities.</title>
        <authorList>
            <person name="Baquero D.P."/>
            <person name="Contursi P."/>
            <person name="Piochi M."/>
            <person name="Bartolucci S."/>
            <person name="Liu Y."/>
            <person name="Cvirkaite-Krupovic V."/>
            <person name="Prangishvili D."/>
            <person name="Krupovic M."/>
        </authorList>
    </citation>
    <scope>NUCLEOTIDE SEQUENCE [LARGE SCALE GENOMIC DNA]</scope>
    <source>
        <strain evidence="1">10</strain>
    </source>
</reference>
<protein>
    <submittedName>
        <fullName evidence="1">Uncharacterized protein</fullName>
    </submittedName>
</protein>
<keyword evidence="2" id="KW-1185">Reference proteome</keyword>
<evidence type="ECO:0000313" key="2">
    <source>
        <dbReference type="Proteomes" id="UP000501879"/>
    </source>
</evidence>
<gene>
    <name evidence="1" type="ORF">PSV2_gp26</name>
</gene>
<accession>A0A6M3VX95</accession>
<sequence>MKELIPIFQDVIDQVTSVLPCEVARVYPAEVAGVPSLVVYLECLWAGGVYFLKVYRKFDKQGRLMHPLPVIGISHYTLRESEEVFYPALDIDGKHMPACRDVLLQFRYYSARHKRWTYHVVLKGSTHPLEAVRKMSLCGDDKRHLEYAIRRSLHHFFPYDFAILRITPLPGEKWVLEYANESDDLVALHLYLRKALCYAYE</sequence>
<organism evidence="1 2">
    <name type="scientific">Pyrobaculum spherical virus 2</name>
    <dbReference type="NCBI Taxonomy" id="2730632"/>
    <lineage>
        <taxon>Viruses</taxon>
        <taxon>Viruses incertae sedis</taxon>
        <taxon>Globuloviridae</taxon>
        <taxon>Alphaglobulovirus</taxon>
        <taxon>Alphaglobulovirus pozzuoliense</taxon>
    </lineage>
</organism>
<name>A0A6M3VX95_9VIRU</name>